<dbReference type="EMBL" id="GBXM01046159">
    <property type="protein sequence ID" value="JAH62418.1"/>
    <property type="molecule type" value="Transcribed_RNA"/>
</dbReference>
<reference evidence="1" key="1">
    <citation type="submission" date="2014-11" db="EMBL/GenBank/DDBJ databases">
        <authorList>
            <person name="Amaro Gonzalez C."/>
        </authorList>
    </citation>
    <scope>NUCLEOTIDE SEQUENCE</scope>
</reference>
<proteinExistence type="predicted"/>
<accession>A0A0E9UBS9</accession>
<name>A0A0E9UBS9_ANGAN</name>
<dbReference type="AlphaFoldDB" id="A0A0E9UBS9"/>
<reference evidence="1" key="2">
    <citation type="journal article" date="2015" name="Fish Shellfish Immunol.">
        <title>Early steps in the European eel (Anguilla anguilla)-Vibrio vulnificus interaction in the gills: Role of the RtxA13 toxin.</title>
        <authorList>
            <person name="Callol A."/>
            <person name="Pajuelo D."/>
            <person name="Ebbesson L."/>
            <person name="Teles M."/>
            <person name="MacKenzie S."/>
            <person name="Amaro C."/>
        </authorList>
    </citation>
    <scope>NUCLEOTIDE SEQUENCE</scope>
</reference>
<evidence type="ECO:0000313" key="1">
    <source>
        <dbReference type="EMBL" id="JAH62418.1"/>
    </source>
</evidence>
<protein>
    <submittedName>
        <fullName evidence="1">Uncharacterized protein</fullName>
    </submittedName>
</protein>
<organism evidence="1">
    <name type="scientific">Anguilla anguilla</name>
    <name type="common">European freshwater eel</name>
    <name type="synonym">Muraena anguilla</name>
    <dbReference type="NCBI Taxonomy" id="7936"/>
    <lineage>
        <taxon>Eukaryota</taxon>
        <taxon>Metazoa</taxon>
        <taxon>Chordata</taxon>
        <taxon>Craniata</taxon>
        <taxon>Vertebrata</taxon>
        <taxon>Euteleostomi</taxon>
        <taxon>Actinopterygii</taxon>
        <taxon>Neopterygii</taxon>
        <taxon>Teleostei</taxon>
        <taxon>Anguilliformes</taxon>
        <taxon>Anguillidae</taxon>
        <taxon>Anguilla</taxon>
    </lineage>
</organism>
<sequence length="23" mass="2653">MRFEGSLLHEIDMEINSVFISGK</sequence>